<accession>A0ACB9FYN4</accession>
<evidence type="ECO:0000313" key="1">
    <source>
        <dbReference type="EMBL" id="KAI3776342.1"/>
    </source>
</evidence>
<reference evidence="2" key="1">
    <citation type="journal article" date="2022" name="Mol. Ecol. Resour.">
        <title>The genomes of chicory, endive, great burdock and yacon provide insights into Asteraceae palaeo-polyploidization history and plant inulin production.</title>
        <authorList>
            <person name="Fan W."/>
            <person name="Wang S."/>
            <person name="Wang H."/>
            <person name="Wang A."/>
            <person name="Jiang F."/>
            <person name="Liu H."/>
            <person name="Zhao H."/>
            <person name="Xu D."/>
            <person name="Zhang Y."/>
        </authorList>
    </citation>
    <scope>NUCLEOTIDE SEQUENCE [LARGE SCALE GENOMIC DNA]</scope>
    <source>
        <strain evidence="2">cv. Yunnan</strain>
    </source>
</reference>
<dbReference type="EMBL" id="CM042032">
    <property type="protein sequence ID" value="KAI3776342.1"/>
    <property type="molecule type" value="Genomic_DNA"/>
</dbReference>
<organism evidence="1 2">
    <name type="scientific">Smallanthus sonchifolius</name>
    <dbReference type="NCBI Taxonomy" id="185202"/>
    <lineage>
        <taxon>Eukaryota</taxon>
        <taxon>Viridiplantae</taxon>
        <taxon>Streptophyta</taxon>
        <taxon>Embryophyta</taxon>
        <taxon>Tracheophyta</taxon>
        <taxon>Spermatophyta</taxon>
        <taxon>Magnoliopsida</taxon>
        <taxon>eudicotyledons</taxon>
        <taxon>Gunneridae</taxon>
        <taxon>Pentapetalae</taxon>
        <taxon>asterids</taxon>
        <taxon>campanulids</taxon>
        <taxon>Asterales</taxon>
        <taxon>Asteraceae</taxon>
        <taxon>Asteroideae</taxon>
        <taxon>Heliantheae alliance</taxon>
        <taxon>Millerieae</taxon>
        <taxon>Smallanthus</taxon>
    </lineage>
</organism>
<protein>
    <submittedName>
        <fullName evidence="1">Uncharacterized protein</fullName>
    </submittedName>
</protein>
<reference evidence="1 2" key="2">
    <citation type="journal article" date="2022" name="Mol. Ecol. Resour.">
        <title>The genomes of chicory, endive, great burdock and yacon provide insights into Asteraceae paleo-polyploidization history and plant inulin production.</title>
        <authorList>
            <person name="Fan W."/>
            <person name="Wang S."/>
            <person name="Wang H."/>
            <person name="Wang A."/>
            <person name="Jiang F."/>
            <person name="Liu H."/>
            <person name="Zhao H."/>
            <person name="Xu D."/>
            <person name="Zhang Y."/>
        </authorList>
    </citation>
    <scope>NUCLEOTIDE SEQUENCE [LARGE SCALE GENOMIC DNA]</scope>
    <source>
        <strain evidence="2">cv. Yunnan</strain>
        <tissue evidence="1">Leaves</tissue>
    </source>
</reference>
<evidence type="ECO:0000313" key="2">
    <source>
        <dbReference type="Proteomes" id="UP001056120"/>
    </source>
</evidence>
<dbReference type="Proteomes" id="UP001056120">
    <property type="component" value="Linkage Group LG15"/>
</dbReference>
<keyword evidence="2" id="KW-1185">Reference proteome</keyword>
<name>A0ACB9FYN4_9ASTR</name>
<gene>
    <name evidence="1" type="ORF">L1987_46119</name>
</gene>
<proteinExistence type="predicted"/>
<comment type="caution">
    <text evidence="1">The sequence shown here is derived from an EMBL/GenBank/DDBJ whole genome shotgun (WGS) entry which is preliminary data.</text>
</comment>
<sequence>MSNLREATLTKLLNELRTKGREYDIDEVMEKFLRSFTAQWRMYTIFISNSFDLTKLDLVELHVMLKTYELEMSQDSKLLNNAKKGTEASTQGAAFFAPSVATTNYIVTFPAMSTSTSSNIQSSSEQPRNEAFMANGPEFFDFIRVDLKYFHPEDLEDLDLSIRWQ</sequence>